<name>A0A645DMX8_9ZZZZ</name>
<evidence type="ECO:0000313" key="4">
    <source>
        <dbReference type="EMBL" id="MPM89892.1"/>
    </source>
</evidence>
<dbReference type="GO" id="GO:0008168">
    <property type="term" value="F:methyltransferase activity"/>
    <property type="evidence" value="ECO:0007669"/>
    <property type="project" value="UniProtKB-KW"/>
</dbReference>
<keyword evidence="2" id="KW-0489">Methyltransferase</keyword>
<evidence type="ECO:0000256" key="2">
    <source>
        <dbReference type="ARBA" id="ARBA00022603"/>
    </source>
</evidence>
<keyword evidence="3" id="KW-0808">Transferase</keyword>
<evidence type="ECO:0008006" key="5">
    <source>
        <dbReference type="Google" id="ProtNLM"/>
    </source>
</evidence>
<sequence>MRKYNIERNVNFSILSQEEIEFIHEKSLELIETVGMKICGDHAQEALKAKGVIFDENDIAKIPRELILEALETVPKEITLYNRMGQEQMVLNSENRVY</sequence>
<dbReference type="GO" id="GO:0015948">
    <property type="term" value="P:methanogenesis"/>
    <property type="evidence" value="ECO:0007669"/>
    <property type="project" value="InterPro"/>
</dbReference>
<evidence type="ECO:0000256" key="1">
    <source>
        <dbReference type="ARBA" id="ARBA00007137"/>
    </source>
</evidence>
<comment type="similarity">
    <text evidence="1">Belongs to the trimethylamine methyltransferase family.</text>
</comment>
<proteinExistence type="inferred from homology"/>
<evidence type="ECO:0000256" key="3">
    <source>
        <dbReference type="ARBA" id="ARBA00022679"/>
    </source>
</evidence>
<dbReference type="EMBL" id="VSSQ01037253">
    <property type="protein sequence ID" value="MPM89892.1"/>
    <property type="molecule type" value="Genomic_DNA"/>
</dbReference>
<dbReference type="GO" id="GO:0032259">
    <property type="term" value="P:methylation"/>
    <property type="evidence" value="ECO:0007669"/>
    <property type="project" value="UniProtKB-KW"/>
</dbReference>
<dbReference type="InterPro" id="IPR010426">
    <property type="entry name" value="MTTB_MeTrfase"/>
</dbReference>
<organism evidence="4">
    <name type="scientific">bioreactor metagenome</name>
    <dbReference type="NCBI Taxonomy" id="1076179"/>
    <lineage>
        <taxon>unclassified sequences</taxon>
        <taxon>metagenomes</taxon>
        <taxon>ecological metagenomes</taxon>
    </lineage>
</organism>
<dbReference type="InterPro" id="IPR038601">
    <property type="entry name" value="MttB-like_sf"/>
</dbReference>
<gene>
    <name evidence="4" type="ORF">SDC9_137007</name>
</gene>
<accession>A0A645DMX8</accession>
<protein>
    <recommendedName>
        <fullName evidence="5">Trimethylamine methyltransferase</fullName>
    </recommendedName>
</protein>
<reference evidence="4" key="1">
    <citation type="submission" date="2019-08" db="EMBL/GenBank/DDBJ databases">
        <authorList>
            <person name="Kucharzyk K."/>
            <person name="Murdoch R.W."/>
            <person name="Higgins S."/>
            <person name="Loffler F."/>
        </authorList>
    </citation>
    <scope>NUCLEOTIDE SEQUENCE</scope>
</reference>
<dbReference type="AlphaFoldDB" id="A0A645DMX8"/>
<comment type="caution">
    <text evidence="4">The sequence shown here is derived from an EMBL/GenBank/DDBJ whole genome shotgun (WGS) entry which is preliminary data.</text>
</comment>
<dbReference type="Pfam" id="PF06253">
    <property type="entry name" value="MTTB"/>
    <property type="match status" value="1"/>
</dbReference>
<dbReference type="Gene3D" id="3.20.20.480">
    <property type="entry name" value="Trimethylamine methyltransferase-like"/>
    <property type="match status" value="1"/>
</dbReference>